<dbReference type="Gene3D" id="3.80.10.10">
    <property type="entry name" value="Ribonuclease Inhibitor"/>
    <property type="match status" value="1"/>
</dbReference>
<evidence type="ECO:0000313" key="3">
    <source>
        <dbReference type="Proteomes" id="UP001215598"/>
    </source>
</evidence>
<sequence length="430" mass="48227">MHHCLKIIEIVDIICDNIDPRVDGETSSTAGLCELAVFARTCTTFSGPALVHLWRTTTLERLLAVCMPIDLWEIEADPPRSRRWDFTGAQRLSPGNTVSKSTESDLASRRRRIPPYPHFLRPTLTSLSFDLYSDSAASLLAILPTKCPRITKLRVYSSVYRSRSLSELVLVLGHPEEITAPFLDPDVLEHLSHQSTLRYLSLAASWNAVAPFLSKFTVDLFDLVTAVEMHDLLAGIGIAFSRTSLMHIAVYNRCQELINIHPDSTTHLIPHRELQVLKPFTNLTELHIGSPLGFDLDDGAVLDLVPTWPRLRSCSFAASFPTHRPRTTLTPSQFRSTPPLFRRSTWPGPHGQHPLTRLEVKQSPVALTAGTVARFISTVFPKLRRITTGREYENNDEADLEDDDLEGLNAIRNHLCWKAVQTLLPTVHEG</sequence>
<evidence type="ECO:0000313" key="2">
    <source>
        <dbReference type="EMBL" id="KAJ7727592.1"/>
    </source>
</evidence>
<gene>
    <name evidence="2" type="ORF">B0H16DRAFT_1778541</name>
</gene>
<keyword evidence="3" id="KW-1185">Reference proteome</keyword>
<protein>
    <submittedName>
        <fullName evidence="2">Uncharacterized protein</fullName>
    </submittedName>
</protein>
<evidence type="ECO:0000256" key="1">
    <source>
        <dbReference type="SAM" id="MobiDB-lite"/>
    </source>
</evidence>
<dbReference type="Proteomes" id="UP001215598">
    <property type="component" value="Unassembled WGS sequence"/>
</dbReference>
<dbReference type="AlphaFoldDB" id="A0AAD7HU51"/>
<proteinExistence type="predicted"/>
<dbReference type="EMBL" id="JARKIB010000178">
    <property type="protein sequence ID" value="KAJ7727592.1"/>
    <property type="molecule type" value="Genomic_DNA"/>
</dbReference>
<dbReference type="InterPro" id="IPR032675">
    <property type="entry name" value="LRR_dom_sf"/>
</dbReference>
<accession>A0AAD7HU51</accession>
<organism evidence="2 3">
    <name type="scientific">Mycena metata</name>
    <dbReference type="NCBI Taxonomy" id="1033252"/>
    <lineage>
        <taxon>Eukaryota</taxon>
        <taxon>Fungi</taxon>
        <taxon>Dikarya</taxon>
        <taxon>Basidiomycota</taxon>
        <taxon>Agaricomycotina</taxon>
        <taxon>Agaricomycetes</taxon>
        <taxon>Agaricomycetidae</taxon>
        <taxon>Agaricales</taxon>
        <taxon>Marasmiineae</taxon>
        <taxon>Mycenaceae</taxon>
        <taxon>Mycena</taxon>
    </lineage>
</organism>
<name>A0AAD7HU51_9AGAR</name>
<feature type="region of interest" description="Disordered" evidence="1">
    <location>
        <begin position="87"/>
        <end position="108"/>
    </location>
</feature>
<reference evidence="2" key="1">
    <citation type="submission" date="2023-03" db="EMBL/GenBank/DDBJ databases">
        <title>Massive genome expansion in bonnet fungi (Mycena s.s.) driven by repeated elements and novel gene families across ecological guilds.</title>
        <authorList>
            <consortium name="Lawrence Berkeley National Laboratory"/>
            <person name="Harder C.B."/>
            <person name="Miyauchi S."/>
            <person name="Viragh M."/>
            <person name="Kuo A."/>
            <person name="Thoen E."/>
            <person name="Andreopoulos B."/>
            <person name="Lu D."/>
            <person name="Skrede I."/>
            <person name="Drula E."/>
            <person name="Henrissat B."/>
            <person name="Morin E."/>
            <person name="Kohler A."/>
            <person name="Barry K."/>
            <person name="LaButti K."/>
            <person name="Morin E."/>
            <person name="Salamov A."/>
            <person name="Lipzen A."/>
            <person name="Mereny Z."/>
            <person name="Hegedus B."/>
            <person name="Baldrian P."/>
            <person name="Stursova M."/>
            <person name="Weitz H."/>
            <person name="Taylor A."/>
            <person name="Grigoriev I.V."/>
            <person name="Nagy L.G."/>
            <person name="Martin F."/>
            <person name="Kauserud H."/>
        </authorList>
    </citation>
    <scope>NUCLEOTIDE SEQUENCE</scope>
    <source>
        <strain evidence="2">CBHHK182m</strain>
    </source>
</reference>
<comment type="caution">
    <text evidence="2">The sequence shown here is derived from an EMBL/GenBank/DDBJ whole genome shotgun (WGS) entry which is preliminary data.</text>
</comment>